<organism evidence="3 4">
    <name type="scientific">Manihot esculenta</name>
    <name type="common">Cassava</name>
    <name type="synonym">Jatropha manihot</name>
    <dbReference type="NCBI Taxonomy" id="3983"/>
    <lineage>
        <taxon>Eukaryota</taxon>
        <taxon>Viridiplantae</taxon>
        <taxon>Streptophyta</taxon>
        <taxon>Embryophyta</taxon>
        <taxon>Tracheophyta</taxon>
        <taxon>Spermatophyta</taxon>
        <taxon>Magnoliopsida</taxon>
        <taxon>eudicotyledons</taxon>
        <taxon>Gunneridae</taxon>
        <taxon>Pentapetalae</taxon>
        <taxon>rosids</taxon>
        <taxon>fabids</taxon>
        <taxon>Malpighiales</taxon>
        <taxon>Euphorbiaceae</taxon>
        <taxon>Crotonoideae</taxon>
        <taxon>Manihoteae</taxon>
        <taxon>Manihot</taxon>
    </lineage>
</organism>
<evidence type="ECO:0000313" key="4">
    <source>
        <dbReference type="Proteomes" id="UP000091857"/>
    </source>
</evidence>
<dbReference type="Gramene" id="Manes.15G012400.1.v8.1">
    <property type="protein sequence ID" value="Manes.15G012400.1.v8.1.CDS"/>
    <property type="gene ID" value="Manes.15G012400.v8.1"/>
</dbReference>
<reference evidence="4" key="1">
    <citation type="journal article" date="2016" name="Nat. Biotechnol.">
        <title>Sequencing wild and cultivated cassava and related species reveals extensive interspecific hybridization and genetic diversity.</title>
        <authorList>
            <person name="Bredeson J.V."/>
            <person name="Lyons J.B."/>
            <person name="Prochnik S.E."/>
            <person name="Wu G.A."/>
            <person name="Ha C.M."/>
            <person name="Edsinger-Gonzales E."/>
            <person name="Grimwood J."/>
            <person name="Schmutz J."/>
            <person name="Rabbi I.Y."/>
            <person name="Egesi C."/>
            <person name="Nauluvula P."/>
            <person name="Lebot V."/>
            <person name="Ndunguru J."/>
            <person name="Mkamilo G."/>
            <person name="Bart R.S."/>
            <person name="Setter T.L."/>
            <person name="Gleadow R.M."/>
            <person name="Kulakow P."/>
            <person name="Ferguson M.E."/>
            <person name="Rounsley S."/>
            <person name="Rokhsar D.S."/>
        </authorList>
    </citation>
    <scope>NUCLEOTIDE SEQUENCE [LARGE SCALE GENOMIC DNA]</scope>
    <source>
        <strain evidence="4">cv. AM560-2</strain>
    </source>
</reference>
<dbReference type="Pfam" id="PF06825">
    <property type="entry name" value="HSBP1"/>
    <property type="match status" value="1"/>
</dbReference>
<dbReference type="GO" id="GO:0003714">
    <property type="term" value="F:transcription corepressor activity"/>
    <property type="evidence" value="ECO:0007669"/>
    <property type="project" value="InterPro"/>
</dbReference>
<accession>A0A2C9UC53</accession>
<dbReference type="AlphaFoldDB" id="A0A2C9UC53"/>
<dbReference type="EMBL" id="CM004401">
    <property type="protein sequence ID" value="OAY27745.1"/>
    <property type="molecule type" value="Genomic_DNA"/>
</dbReference>
<evidence type="ECO:0000256" key="2">
    <source>
        <dbReference type="SAM" id="MobiDB-lite"/>
    </source>
</evidence>
<dbReference type="InterPro" id="IPR009643">
    <property type="entry name" value="HS1-bd"/>
</dbReference>
<evidence type="ECO:0000313" key="3">
    <source>
        <dbReference type="EMBL" id="OAY27745.1"/>
    </source>
</evidence>
<dbReference type="PANTHER" id="PTHR19424">
    <property type="entry name" value="HEAT SHOCK FACTOR BINDING PROTEIN 1"/>
    <property type="match status" value="1"/>
</dbReference>
<comment type="caution">
    <text evidence="3">The sequence shown here is derived from an EMBL/GenBank/DDBJ whole genome shotgun (WGS) entry which is preliminary data.</text>
</comment>
<dbReference type="GO" id="GO:0005829">
    <property type="term" value="C:cytosol"/>
    <property type="evidence" value="ECO:0000318"/>
    <property type="project" value="GO_Central"/>
</dbReference>
<protein>
    <recommendedName>
        <fullName evidence="5">Heat shock factor binding protein</fullName>
    </recommendedName>
</protein>
<sequence>MDGHDAKDPKQSTADMTAFVQNLLQQMQTRFQTMSDSIITKIDEMGGRIDELEQSINGLRSEMGVEGSPSPSAPSKVKEEPKSGTDSSV</sequence>
<gene>
    <name evidence="3" type="ORF">MANES_15G012400v8</name>
</gene>
<dbReference type="Gene3D" id="1.20.5.430">
    <property type="match status" value="1"/>
</dbReference>
<dbReference type="Proteomes" id="UP000091857">
    <property type="component" value="Chromosome 15"/>
</dbReference>
<dbReference type="GO" id="GO:0070370">
    <property type="term" value="P:cellular heat acclimation"/>
    <property type="evidence" value="ECO:0000318"/>
    <property type="project" value="GO_Central"/>
</dbReference>
<proteinExistence type="inferred from homology"/>
<evidence type="ECO:0008006" key="5">
    <source>
        <dbReference type="Google" id="ProtNLM"/>
    </source>
</evidence>
<dbReference type="PANTHER" id="PTHR19424:SF8">
    <property type="entry name" value="HEAT SHOCK FACTOR-BINDING PROTEIN 1-LIKE"/>
    <property type="match status" value="1"/>
</dbReference>
<dbReference type="STRING" id="3983.A0A2C9UC53"/>
<evidence type="ECO:0000256" key="1">
    <source>
        <dbReference type="ARBA" id="ARBA00006349"/>
    </source>
</evidence>
<dbReference type="GO" id="GO:0005634">
    <property type="term" value="C:nucleus"/>
    <property type="evidence" value="ECO:0000318"/>
    <property type="project" value="GO_Central"/>
</dbReference>
<dbReference type="FunFam" id="1.20.5.430:FF:000003">
    <property type="entry name" value="Heat shock factor binding protein"/>
    <property type="match status" value="1"/>
</dbReference>
<name>A0A2C9UC53_MANES</name>
<feature type="region of interest" description="Disordered" evidence="2">
    <location>
        <begin position="57"/>
        <end position="89"/>
    </location>
</feature>
<keyword evidence="4" id="KW-1185">Reference proteome</keyword>
<comment type="similarity">
    <text evidence="1">Belongs to the HSBP1 family.</text>
</comment>